<protein>
    <submittedName>
        <fullName evidence="1">Conserved lipothrixviral protein</fullName>
    </submittedName>
</protein>
<reference evidence="1" key="2">
    <citation type="submission" date="2016-06" db="EMBL/GenBank/DDBJ databases">
        <authorList>
            <person name="Kjaerup R.B."/>
            <person name="Dalgaard T.S."/>
            <person name="Juul-Madsen H.R."/>
        </authorList>
    </citation>
    <scope>NUCLEOTIDE SEQUENCE</scope>
</reference>
<sequence>MQLTKTQFVRCVFLLLANSKKYSIPQAVRISYRLLDKTRVSLRTKERLLVLLDALESGKITPREFTKRLFLEYPKPSDKVKVLSLKIFE</sequence>
<accession>A0A1D8BJ89</accession>
<reference evidence="1" key="1">
    <citation type="journal article" date="2014" name="Mol. Microbiol.">
        <title>Inter-viral conflicts that exploit host CRISPR immune systems of Sulfolobus.</title>
        <authorList>
            <person name="Erdmann S."/>
            <person name="Le Moine Bauer S."/>
            <person name="Garrett R.A."/>
        </authorList>
    </citation>
    <scope>NUCLEOTIDE SEQUENCE [LARGE SCALE GENOMIC DNA]</scope>
</reference>
<proteinExistence type="predicted"/>
<dbReference type="Proteomes" id="UP000223173">
    <property type="component" value="Segment"/>
</dbReference>
<evidence type="ECO:0000313" key="1">
    <source>
        <dbReference type="EMBL" id="AOS58388.1"/>
    </source>
</evidence>
<name>A0A1D8BJ89_SIFV</name>
<dbReference type="EMBL" id="KX467643">
    <property type="protein sequence ID" value="AOS58388.1"/>
    <property type="molecule type" value="Genomic_DNA"/>
</dbReference>
<organism evidence="1">
    <name type="scientific">Sulfolobus islandicus filamentous virus 2</name>
    <dbReference type="NCBI Taxonomy" id="1902331"/>
    <lineage>
        <taxon>Viruses</taxon>
        <taxon>Adnaviria</taxon>
        <taxon>Zilligvirae</taxon>
        <taxon>Taleaviricota</taxon>
        <taxon>Tokiviricetes</taxon>
        <taxon>Ligamenvirales</taxon>
        <taxon>Lipothrixviridae</taxon>
        <taxon>Betalipothrixvirus</taxon>
        <taxon>Betalipothrixvirus hveragerdiense</taxon>
        <taxon>Sulfolobus islandicus filamentous virus</taxon>
    </lineage>
</organism>
<gene>
    <name evidence="1" type="primary">SIFV2_gp33</name>
</gene>